<proteinExistence type="predicted"/>
<dbReference type="EMBL" id="QJJS01000012">
    <property type="protein sequence ID" value="PXW94727.1"/>
    <property type="molecule type" value="Genomic_DNA"/>
</dbReference>
<accession>A0A318H932</accession>
<dbReference type="SUPFAM" id="SSF109604">
    <property type="entry name" value="HD-domain/PDEase-like"/>
    <property type="match status" value="1"/>
</dbReference>
<comment type="caution">
    <text evidence="2">The sequence shown here is derived from an EMBL/GenBank/DDBJ whole genome shotgun (WGS) entry which is preliminary data.</text>
</comment>
<dbReference type="PANTHER" id="PTHR33525">
    <property type="match status" value="1"/>
</dbReference>
<dbReference type="Pfam" id="PF08668">
    <property type="entry name" value="HDOD"/>
    <property type="match status" value="1"/>
</dbReference>
<organism evidence="2 3">
    <name type="scientific">Sphaerotilus hippei</name>
    <dbReference type="NCBI Taxonomy" id="744406"/>
    <lineage>
        <taxon>Bacteria</taxon>
        <taxon>Pseudomonadati</taxon>
        <taxon>Pseudomonadota</taxon>
        <taxon>Betaproteobacteria</taxon>
        <taxon>Burkholderiales</taxon>
        <taxon>Sphaerotilaceae</taxon>
        <taxon>Sphaerotilus</taxon>
    </lineage>
</organism>
<dbReference type="Gene3D" id="1.10.3210.10">
    <property type="entry name" value="Hypothetical protein af1432"/>
    <property type="match status" value="1"/>
</dbReference>
<name>A0A318H932_9BURK</name>
<protein>
    <submittedName>
        <fullName evidence="2">HD-like signal output (HDOD) protein</fullName>
    </submittedName>
</protein>
<evidence type="ECO:0000313" key="3">
    <source>
        <dbReference type="Proteomes" id="UP000247811"/>
    </source>
</evidence>
<feature type="domain" description="HDOD" evidence="1">
    <location>
        <begin position="13"/>
        <end position="205"/>
    </location>
</feature>
<gene>
    <name evidence="2" type="ORF">C7444_11242</name>
</gene>
<dbReference type="OrthoDB" id="9770715at2"/>
<evidence type="ECO:0000259" key="1">
    <source>
        <dbReference type="PROSITE" id="PS51833"/>
    </source>
</evidence>
<evidence type="ECO:0000313" key="2">
    <source>
        <dbReference type="EMBL" id="PXW94727.1"/>
    </source>
</evidence>
<dbReference type="InterPro" id="IPR013976">
    <property type="entry name" value="HDOD"/>
</dbReference>
<dbReference type="PROSITE" id="PS51833">
    <property type="entry name" value="HDOD"/>
    <property type="match status" value="1"/>
</dbReference>
<dbReference type="PANTHER" id="PTHR33525:SF3">
    <property type="entry name" value="RIBONUCLEASE Y"/>
    <property type="match status" value="1"/>
</dbReference>
<dbReference type="AlphaFoldDB" id="A0A318H932"/>
<dbReference type="RefSeq" id="WP_110401332.1">
    <property type="nucleotide sequence ID" value="NZ_QJJS01000012.1"/>
</dbReference>
<dbReference type="Proteomes" id="UP000247811">
    <property type="component" value="Unassembled WGS sequence"/>
</dbReference>
<dbReference type="InterPro" id="IPR052340">
    <property type="entry name" value="RNase_Y/CdgJ"/>
</dbReference>
<reference evidence="2 3" key="1">
    <citation type="submission" date="2018-05" db="EMBL/GenBank/DDBJ databases">
        <title>Genomic Encyclopedia of Type Strains, Phase IV (KMG-IV): sequencing the most valuable type-strain genomes for metagenomic binning, comparative biology and taxonomic classification.</title>
        <authorList>
            <person name="Goeker M."/>
        </authorList>
    </citation>
    <scope>NUCLEOTIDE SEQUENCE [LARGE SCALE GENOMIC DNA]</scope>
    <source>
        <strain evidence="2 3">DSM 566</strain>
    </source>
</reference>
<sequence length="287" mass="31617">MRIAHLFDHAHALPTIPKVVHQLIQSFNHEEVSIDEIASQITADPVISAKLLRLANSAYFHVTHKVSTVDDALRMLGFVMVRNLVVGSGLAGGFKATPSLNLNQFWSYCLGTAVTARWLGRLAGENTDLCFTVGLTHAIGELVMHAAMPEQMLFMDRTCSPIDPRRAEMETQSFGYHYADVGAELARRWHFPDEITEAIRHVPSPLEDESGGKVAAIVHLAAWRARVSEYRLGSEELVASYPGDVGQRLGIAPTWLPELAAEHAHLKPKAVMPPLEELLGGLQDLLH</sequence>
<keyword evidence="3" id="KW-1185">Reference proteome</keyword>